<dbReference type="InterPro" id="IPR000620">
    <property type="entry name" value="EamA_dom"/>
</dbReference>
<dbReference type="PANTHER" id="PTHR32322">
    <property type="entry name" value="INNER MEMBRANE TRANSPORTER"/>
    <property type="match status" value="1"/>
</dbReference>
<name>A0ABW9Y482_9RHOB</name>
<dbReference type="EMBL" id="JAAATW010000001">
    <property type="protein sequence ID" value="NBE06724.1"/>
    <property type="molecule type" value="Genomic_DNA"/>
</dbReference>
<dbReference type="InterPro" id="IPR050638">
    <property type="entry name" value="AA-Vitamin_Transporters"/>
</dbReference>
<feature type="transmembrane region" description="Helical" evidence="5">
    <location>
        <begin position="239"/>
        <end position="258"/>
    </location>
</feature>
<comment type="subcellular location">
    <subcellularLocation>
        <location evidence="1">Membrane</location>
        <topology evidence="1">Multi-pass membrane protein</topology>
    </subcellularLocation>
</comment>
<feature type="transmembrane region" description="Helical" evidence="5">
    <location>
        <begin position="209"/>
        <end position="227"/>
    </location>
</feature>
<feature type="transmembrane region" description="Helical" evidence="5">
    <location>
        <begin position="36"/>
        <end position="56"/>
    </location>
</feature>
<feature type="transmembrane region" description="Helical" evidence="5">
    <location>
        <begin position="175"/>
        <end position="197"/>
    </location>
</feature>
<feature type="transmembrane region" description="Helical" evidence="5">
    <location>
        <begin position="264"/>
        <end position="282"/>
    </location>
</feature>
<keyword evidence="2 5" id="KW-0812">Transmembrane</keyword>
<feature type="transmembrane region" description="Helical" evidence="5">
    <location>
        <begin position="148"/>
        <end position="168"/>
    </location>
</feature>
<feature type="transmembrane region" description="Helical" evidence="5">
    <location>
        <begin position="68"/>
        <end position="87"/>
    </location>
</feature>
<evidence type="ECO:0000256" key="5">
    <source>
        <dbReference type="SAM" id="Phobius"/>
    </source>
</evidence>
<sequence>MRLLSLTALVMLAFAANSVLNRMAVGAGEIGAVEFALIRLVAGAAALALLMGLRGWGAGLGGVRGGGATWAGVAGLLVYLFGFSLAYGRLEAGTGALILFGVVQVTMFAGALWAGEAVPFRRWAGAGLALGGLAVLVAPFGAGGGAGGWSGVAAMAAAGLGWGLYSLAGRGARDALAATAGNFVLAVVPGAAIALAIGVDMAGASGRGIALAVLSGAVTSGLGYALWYAVLPALGAARAAVAQLTVPLIAAAGGAALLGEAVGWRFAVAAALVLGGVLWASLPRAALRGDG</sequence>
<reference evidence="8" key="1">
    <citation type="submission" date="2020-01" db="EMBL/GenBank/DDBJ databases">
        <title>Sphingomonas sp. strain CSW-10.</title>
        <authorList>
            <person name="Chen W.-M."/>
        </authorList>
    </citation>
    <scope>NUCLEOTIDE SEQUENCE [LARGE SCALE GENOMIC DNA]</scope>
    <source>
        <strain evidence="8">CCP-1</strain>
    </source>
</reference>
<feature type="transmembrane region" description="Helical" evidence="5">
    <location>
        <begin position="93"/>
        <end position="114"/>
    </location>
</feature>
<proteinExistence type="predicted"/>
<evidence type="ECO:0000256" key="4">
    <source>
        <dbReference type="ARBA" id="ARBA00023136"/>
    </source>
</evidence>
<evidence type="ECO:0000259" key="6">
    <source>
        <dbReference type="Pfam" id="PF00892"/>
    </source>
</evidence>
<protein>
    <submittedName>
        <fullName evidence="7">EamA family transporter</fullName>
    </submittedName>
</protein>
<evidence type="ECO:0000256" key="3">
    <source>
        <dbReference type="ARBA" id="ARBA00022989"/>
    </source>
</evidence>
<keyword evidence="8" id="KW-1185">Reference proteome</keyword>
<organism evidence="7 8">
    <name type="scientific">Paragemmobacter ruber</name>
    <dbReference type="NCBI Taxonomy" id="1985673"/>
    <lineage>
        <taxon>Bacteria</taxon>
        <taxon>Pseudomonadati</taxon>
        <taxon>Pseudomonadota</taxon>
        <taxon>Alphaproteobacteria</taxon>
        <taxon>Rhodobacterales</taxon>
        <taxon>Paracoccaceae</taxon>
        <taxon>Paragemmobacter</taxon>
    </lineage>
</organism>
<dbReference type="Pfam" id="PF00892">
    <property type="entry name" value="EamA"/>
    <property type="match status" value="1"/>
</dbReference>
<evidence type="ECO:0000256" key="2">
    <source>
        <dbReference type="ARBA" id="ARBA00022692"/>
    </source>
</evidence>
<dbReference type="InterPro" id="IPR037185">
    <property type="entry name" value="EmrE-like"/>
</dbReference>
<dbReference type="SUPFAM" id="SSF103481">
    <property type="entry name" value="Multidrug resistance efflux transporter EmrE"/>
    <property type="match status" value="2"/>
</dbReference>
<keyword evidence="4 5" id="KW-0472">Membrane</keyword>
<accession>A0ABW9Y482</accession>
<dbReference type="Proteomes" id="UP001517376">
    <property type="component" value="Unassembled WGS sequence"/>
</dbReference>
<gene>
    <name evidence="7" type="ORF">GU920_04210</name>
</gene>
<evidence type="ECO:0000313" key="7">
    <source>
        <dbReference type="EMBL" id="NBE06724.1"/>
    </source>
</evidence>
<keyword evidence="3 5" id="KW-1133">Transmembrane helix</keyword>
<feature type="domain" description="EamA" evidence="6">
    <location>
        <begin position="150"/>
        <end position="281"/>
    </location>
</feature>
<comment type="caution">
    <text evidence="7">The sequence shown here is derived from an EMBL/GenBank/DDBJ whole genome shotgun (WGS) entry which is preliminary data.</text>
</comment>
<feature type="transmembrane region" description="Helical" evidence="5">
    <location>
        <begin position="123"/>
        <end position="142"/>
    </location>
</feature>
<evidence type="ECO:0000313" key="8">
    <source>
        <dbReference type="Proteomes" id="UP001517376"/>
    </source>
</evidence>
<dbReference type="RefSeq" id="WP_161765696.1">
    <property type="nucleotide sequence ID" value="NZ_JAAATW010000001.1"/>
</dbReference>
<dbReference type="PANTHER" id="PTHR32322:SF9">
    <property type="entry name" value="AMINO-ACID METABOLITE EFFLUX PUMP-RELATED"/>
    <property type="match status" value="1"/>
</dbReference>
<evidence type="ECO:0000256" key="1">
    <source>
        <dbReference type="ARBA" id="ARBA00004141"/>
    </source>
</evidence>